<dbReference type="EMBL" id="FNZM01000007">
    <property type="protein sequence ID" value="SEJ70522.1"/>
    <property type="molecule type" value="Genomic_DNA"/>
</dbReference>
<dbReference type="PANTHER" id="PTHR43857">
    <property type="entry name" value="BLR7761 PROTEIN"/>
    <property type="match status" value="1"/>
</dbReference>
<dbReference type="AlphaFoldDB" id="A0AAQ1GFY5"/>
<name>A0AAQ1GFY5_9BURK</name>
<comment type="caution">
    <text evidence="1">The sequence shown here is derived from an EMBL/GenBank/DDBJ whole genome shotgun (WGS) entry which is preliminary data.</text>
</comment>
<protein>
    <submittedName>
        <fullName evidence="1">Enamine deaminase RidA, house cleaning of reactive enamine intermediates, YjgF/YER057c/UK114 family</fullName>
    </submittedName>
</protein>
<dbReference type="CDD" id="cd06154">
    <property type="entry name" value="YjgF_YER057c_UK114_like_6"/>
    <property type="match status" value="1"/>
</dbReference>
<dbReference type="Proteomes" id="UP000183529">
    <property type="component" value="Unassembled WGS sequence"/>
</dbReference>
<sequence length="142" mass="15316">MATLQVEKLKSGSVFEDTYSYSRAVVVDNWILVANTAGRHYQTREISDDAAQQARQCLANVEGALKAVGSGFADVVRSRVFIPNLADKDAVMHVIAEAFRGVDPASTITATPLAGPEYLVEIEVTAYRGAGEAQTKRIDVTL</sequence>
<gene>
    <name evidence="1" type="ORF">SAMN05216550_107273</name>
</gene>
<organism evidence="1 2">
    <name type="scientific">Paraburkholderia tropica</name>
    <dbReference type="NCBI Taxonomy" id="92647"/>
    <lineage>
        <taxon>Bacteria</taxon>
        <taxon>Pseudomonadati</taxon>
        <taxon>Pseudomonadota</taxon>
        <taxon>Betaproteobacteria</taxon>
        <taxon>Burkholderiales</taxon>
        <taxon>Burkholderiaceae</taxon>
        <taxon>Paraburkholderia</taxon>
    </lineage>
</organism>
<dbReference type="PANTHER" id="PTHR43857:SF1">
    <property type="entry name" value="YJGH FAMILY PROTEIN"/>
    <property type="match status" value="1"/>
</dbReference>
<dbReference type="GeneID" id="61305553"/>
<reference evidence="1 2" key="1">
    <citation type="submission" date="2016-10" db="EMBL/GenBank/DDBJ databases">
        <authorList>
            <person name="Varghese N."/>
            <person name="Submissions S."/>
        </authorList>
    </citation>
    <scope>NUCLEOTIDE SEQUENCE [LARGE SCALE GENOMIC DNA]</scope>
    <source>
        <strain evidence="1 2">LMG 22274</strain>
    </source>
</reference>
<dbReference type="InterPro" id="IPR035959">
    <property type="entry name" value="RutC-like_sf"/>
</dbReference>
<dbReference type="Gene3D" id="3.30.1330.40">
    <property type="entry name" value="RutC-like"/>
    <property type="match status" value="1"/>
</dbReference>
<evidence type="ECO:0000313" key="2">
    <source>
        <dbReference type="Proteomes" id="UP000183529"/>
    </source>
</evidence>
<proteinExistence type="predicted"/>
<dbReference type="RefSeq" id="WP_074983693.1">
    <property type="nucleotide sequence ID" value="NZ_CADFGN010000008.1"/>
</dbReference>
<evidence type="ECO:0000313" key="1">
    <source>
        <dbReference type="EMBL" id="SEJ70522.1"/>
    </source>
</evidence>
<dbReference type="InterPro" id="IPR006175">
    <property type="entry name" value="YjgF/YER057c/UK114"/>
</dbReference>
<dbReference type="SUPFAM" id="SSF55298">
    <property type="entry name" value="YjgF-like"/>
    <property type="match status" value="1"/>
</dbReference>
<accession>A0AAQ1GFY5</accession>
<dbReference type="Pfam" id="PF01042">
    <property type="entry name" value="Ribonuc_L-PSP"/>
    <property type="match status" value="1"/>
</dbReference>